<evidence type="ECO:0000313" key="2">
    <source>
        <dbReference type="EMBL" id="RCG25120.1"/>
    </source>
</evidence>
<evidence type="ECO:0000256" key="1">
    <source>
        <dbReference type="SAM" id="MobiDB-lite"/>
    </source>
</evidence>
<sequence>MRSPHSTSPEGSTPIYDSLYAEYRRLFRALPGDRTGEEELRFVGFGTVHGTGTGSWRDEDGPTASWHTPAWHLPALPPAPRHGHHH</sequence>
<protein>
    <submittedName>
        <fullName evidence="2">Uncharacterized protein</fullName>
    </submittedName>
</protein>
<accession>A0A367F6E8</accession>
<dbReference type="EMBL" id="QOIM01000018">
    <property type="protein sequence ID" value="RCG25120.1"/>
    <property type="molecule type" value="Genomic_DNA"/>
</dbReference>
<proteinExistence type="predicted"/>
<evidence type="ECO:0000313" key="3">
    <source>
        <dbReference type="Proteomes" id="UP000253507"/>
    </source>
</evidence>
<reference evidence="2 3" key="1">
    <citation type="submission" date="2018-06" db="EMBL/GenBank/DDBJ databases">
        <title>Streptomyces reniochalinae sp. nov. and Streptomyces diacarnus sp. nov. from marine sponges.</title>
        <authorList>
            <person name="Li L."/>
        </authorList>
    </citation>
    <scope>NUCLEOTIDE SEQUENCE [LARGE SCALE GENOMIC DNA]</scope>
    <source>
        <strain evidence="2 3">LHW50302</strain>
    </source>
</reference>
<keyword evidence="3" id="KW-1185">Reference proteome</keyword>
<gene>
    <name evidence="2" type="ORF">DQ392_00965</name>
</gene>
<dbReference type="OrthoDB" id="4350605at2"/>
<dbReference type="Proteomes" id="UP000253507">
    <property type="component" value="Unassembled WGS sequence"/>
</dbReference>
<dbReference type="RefSeq" id="WP_114013514.1">
    <property type="nucleotide sequence ID" value="NZ_QOIM01000018.1"/>
</dbReference>
<comment type="caution">
    <text evidence="2">The sequence shown here is derived from an EMBL/GenBank/DDBJ whole genome shotgun (WGS) entry which is preliminary data.</text>
</comment>
<feature type="region of interest" description="Disordered" evidence="1">
    <location>
        <begin position="46"/>
        <end position="86"/>
    </location>
</feature>
<dbReference type="AlphaFoldDB" id="A0A367F6E8"/>
<organism evidence="2 3">
    <name type="scientific">Streptomyces reniochalinae</name>
    <dbReference type="NCBI Taxonomy" id="2250578"/>
    <lineage>
        <taxon>Bacteria</taxon>
        <taxon>Bacillati</taxon>
        <taxon>Actinomycetota</taxon>
        <taxon>Actinomycetes</taxon>
        <taxon>Kitasatosporales</taxon>
        <taxon>Streptomycetaceae</taxon>
        <taxon>Streptomyces</taxon>
    </lineage>
</organism>
<name>A0A367F6E8_9ACTN</name>